<dbReference type="PANTHER" id="PTHR11122">
    <property type="entry name" value="APOSPORY-ASSOCIATED PROTEIN C-RELATED"/>
    <property type="match status" value="1"/>
</dbReference>
<proteinExistence type="inferred from homology"/>
<name>A0A6S6S4R7_9GAMM</name>
<dbReference type="CDD" id="cd09020">
    <property type="entry name" value="D-hex-6-P-epi_like"/>
    <property type="match status" value="1"/>
</dbReference>
<dbReference type="Pfam" id="PF01263">
    <property type="entry name" value="Aldose_epim"/>
    <property type="match status" value="1"/>
</dbReference>
<dbReference type="InterPro" id="IPR014718">
    <property type="entry name" value="GH-type_carb-bd"/>
</dbReference>
<sequence length="306" mass="33935">MNIDDLNARFAIDDELTFIEGDESQGYFPLIKVNNPQATALICLYGGQVMSFQPRGCQELLFVSNNAFYQSGKAIKGGIPVCWPWFGDDPEGLGRAAHGFVRNRLWFVEKTGTTDQGETQITLSLTDTEETRTIWPYAFRLQLLITIGKVLKLKLKTANTGRETFSLSQALHSYFAVSDIRKASVKGLEDVEYMDKTSASQTLVKQRGAVTVSEEVDRIYEDVPSALYLVDDASKRSIRIDALGSRSAVVWNPWVEGARAMADLQADDYQKFICVETTNAGTDMVEVMPDSSHTLGVMMTLGSAKK</sequence>
<protein>
    <recommendedName>
        <fullName evidence="4">Putative glucose-6-phosphate 1-epimerase</fullName>
        <ecNumber evidence="4">5.1.3.15</ecNumber>
    </recommendedName>
</protein>
<feature type="active site" evidence="5">
    <location>
        <position position="276"/>
    </location>
</feature>
<dbReference type="PIRSF" id="PIRSF016020">
    <property type="entry name" value="PHexose_mutarotase"/>
    <property type="match status" value="1"/>
</dbReference>
<evidence type="ECO:0000256" key="5">
    <source>
        <dbReference type="PIRSR" id="PIRSR016020-1"/>
    </source>
</evidence>
<dbReference type="SUPFAM" id="SSF74650">
    <property type="entry name" value="Galactose mutarotase-like"/>
    <property type="match status" value="1"/>
</dbReference>
<dbReference type="GO" id="GO:0030246">
    <property type="term" value="F:carbohydrate binding"/>
    <property type="evidence" value="ECO:0007669"/>
    <property type="project" value="UniProtKB-UniRule"/>
</dbReference>
<comment type="similarity">
    <text evidence="2 4">Belongs to the glucose-6-phosphate 1-epimerase family.</text>
</comment>
<dbReference type="PANTHER" id="PTHR11122:SF13">
    <property type="entry name" value="GLUCOSE-6-PHOSPHATE 1-EPIMERASE"/>
    <property type="match status" value="1"/>
</dbReference>
<organism evidence="6">
    <name type="scientific">uncultured Thiotrichaceae bacterium</name>
    <dbReference type="NCBI Taxonomy" id="298394"/>
    <lineage>
        <taxon>Bacteria</taxon>
        <taxon>Pseudomonadati</taxon>
        <taxon>Pseudomonadota</taxon>
        <taxon>Gammaproteobacteria</taxon>
        <taxon>Thiotrichales</taxon>
        <taxon>Thiotrichaceae</taxon>
        <taxon>environmental samples</taxon>
    </lineage>
</organism>
<dbReference type="Gene3D" id="2.70.98.10">
    <property type="match status" value="1"/>
</dbReference>
<evidence type="ECO:0000256" key="4">
    <source>
        <dbReference type="PIRNR" id="PIRNR016020"/>
    </source>
</evidence>
<dbReference type="InterPro" id="IPR025532">
    <property type="entry name" value="G6P_1-epimerase"/>
</dbReference>
<dbReference type="EC" id="5.1.3.15" evidence="4"/>
<evidence type="ECO:0000256" key="3">
    <source>
        <dbReference type="ARBA" id="ARBA00023235"/>
    </source>
</evidence>
<accession>A0A6S6S4R7</accession>
<reference evidence="6" key="1">
    <citation type="submission" date="2020-01" db="EMBL/GenBank/DDBJ databases">
        <authorList>
            <person name="Meier V. D."/>
            <person name="Meier V D."/>
        </authorList>
    </citation>
    <scope>NUCLEOTIDE SEQUENCE</scope>
    <source>
        <strain evidence="6">HLG_WM_MAG_07</strain>
    </source>
</reference>
<dbReference type="InterPro" id="IPR011013">
    <property type="entry name" value="Gal_mutarotase_sf_dom"/>
</dbReference>
<dbReference type="GO" id="GO:0005975">
    <property type="term" value="P:carbohydrate metabolic process"/>
    <property type="evidence" value="ECO:0007669"/>
    <property type="project" value="InterPro"/>
</dbReference>
<evidence type="ECO:0000256" key="2">
    <source>
        <dbReference type="ARBA" id="ARBA00005866"/>
    </source>
</evidence>
<comment type="catalytic activity">
    <reaction evidence="1">
        <text>alpha-D-glucose 6-phosphate = beta-D-glucose 6-phosphate</text>
        <dbReference type="Rhea" id="RHEA:16249"/>
        <dbReference type="ChEBI" id="CHEBI:58225"/>
        <dbReference type="ChEBI" id="CHEBI:58247"/>
        <dbReference type="EC" id="5.1.3.15"/>
    </reaction>
</comment>
<keyword evidence="3 4" id="KW-0413">Isomerase</keyword>
<dbReference type="EMBL" id="CACVAY010000022">
    <property type="protein sequence ID" value="CAA6804641.1"/>
    <property type="molecule type" value="Genomic_DNA"/>
</dbReference>
<feature type="active site" evidence="5">
    <location>
        <position position="172"/>
    </location>
</feature>
<dbReference type="InterPro" id="IPR008183">
    <property type="entry name" value="Aldose_1/G6P_1-epimerase"/>
</dbReference>
<evidence type="ECO:0000256" key="1">
    <source>
        <dbReference type="ARBA" id="ARBA00001096"/>
    </source>
</evidence>
<dbReference type="GO" id="GO:0047938">
    <property type="term" value="F:glucose-6-phosphate 1-epimerase activity"/>
    <property type="evidence" value="ECO:0007669"/>
    <property type="project" value="UniProtKB-UniRule"/>
</dbReference>
<evidence type="ECO:0000313" key="6">
    <source>
        <dbReference type="EMBL" id="CAA6804641.1"/>
    </source>
</evidence>
<dbReference type="AlphaFoldDB" id="A0A6S6S4R7"/>
<gene>
    <name evidence="6" type="ORF">HELGO_WM31504</name>
</gene>